<name>A0A0P9LXC4_9PSED</name>
<dbReference type="InterPro" id="IPR000595">
    <property type="entry name" value="cNMP-bd_dom"/>
</dbReference>
<dbReference type="InterPro" id="IPR018335">
    <property type="entry name" value="Tscrpt_reg_HTH_Crp-type_CS"/>
</dbReference>
<evidence type="ECO:0000313" key="4">
    <source>
        <dbReference type="EMBL" id="RMM06189.1"/>
    </source>
</evidence>
<dbReference type="InterPro" id="IPR018490">
    <property type="entry name" value="cNMP-bd_dom_sf"/>
</dbReference>
<dbReference type="InterPro" id="IPR014710">
    <property type="entry name" value="RmlC-like_jellyroll"/>
</dbReference>
<evidence type="ECO:0000313" key="5">
    <source>
        <dbReference type="Proteomes" id="UP000278587"/>
    </source>
</evidence>
<accession>A0A0P9LXC4</accession>
<dbReference type="GO" id="GO:0005829">
    <property type="term" value="C:cytosol"/>
    <property type="evidence" value="ECO:0007669"/>
    <property type="project" value="TreeGrafter"/>
</dbReference>
<evidence type="ECO:0000256" key="1">
    <source>
        <dbReference type="ARBA" id="ARBA00023015"/>
    </source>
</evidence>
<dbReference type="InterPro" id="IPR050397">
    <property type="entry name" value="Env_Response_Regulators"/>
</dbReference>
<dbReference type="EMBL" id="RBOC01000160">
    <property type="protein sequence ID" value="RMM06189.1"/>
    <property type="molecule type" value="Genomic_DNA"/>
</dbReference>
<dbReference type="AlphaFoldDB" id="A0A0P9LXC4"/>
<organism evidence="4 5">
    <name type="scientific">Pseudomonas caricapapayae</name>
    <dbReference type="NCBI Taxonomy" id="46678"/>
    <lineage>
        <taxon>Bacteria</taxon>
        <taxon>Pseudomonadati</taxon>
        <taxon>Pseudomonadota</taxon>
        <taxon>Gammaproteobacteria</taxon>
        <taxon>Pseudomonadales</taxon>
        <taxon>Pseudomonadaceae</taxon>
        <taxon>Pseudomonas</taxon>
    </lineage>
</organism>
<dbReference type="SMART" id="SM00100">
    <property type="entry name" value="cNMP"/>
    <property type="match status" value="1"/>
</dbReference>
<dbReference type="FunFam" id="1.10.10.10:FF:000006">
    <property type="entry name" value="cAMP-activated global transcriptional regulator CRP"/>
    <property type="match status" value="1"/>
</dbReference>
<dbReference type="PROSITE" id="PS00889">
    <property type="entry name" value="CNMP_BINDING_2"/>
    <property type="match status" value="1"/>
</dbReference>
<reference evidence="4 5" key="1">
    <citation type="submission" date="2018-08" db="EMBL/GenBank/DDBJ databases">
        <title>Recombination of ecologically and evolutionarily significant loci maintains genetic cohesion in the Pseudomonas syringae species complex.</title>
        <authorList>
            <person name="Dillon M."/>
            <person name="Thakur S."/>
            <person name="Almeida R.N.D."/>
            <person name="Weir B.S."/>
            <person name="Guttman D.S."/>
        </authorList>
    </citation>
    <scope>NUCLEOTIDE SEQUENCE [LARGE SCALE GENOMIC DNA]</scope>
    <source>
        <strain evidence="4 5">ICMP 4086</strain>
    </source>
</reference>
<dbReference type="Proteomes" id="UP000278587">
    <property type="component" value="Unassembled WGS sequence"/>
</dbReference>
<dbReference type="PANTHER" id="PTHR24567:SF68">
    <property type="entry name" value="DNA-BINDING TRANSCRIPTIONAL DUAL REGULATOR CRP"/>
    <property type="match status" value="1"/>
</dbReference>
<comment type="caution">
    <text evidence="4">The sequence shown here is derived from an EMBL/GenBank/DDBJ whole genome shotgun (WGS) entry which is preliminary data.</text>
</comment>
<dbReference type="NCBIfam" id="NF008732">
    <property type="entry name" value="PRK11753.1"/>
    <property type="match status" value="1"/>
</dbReference>
<keyword evidence="2" id="KW-0238">DNA-binding</keyword>
<dbReference type="Gene3D" id="1.10.10.10">
    <property type="entry name" value="Winged helix-like DNA-binding domain superfamily/Winged helix DNA-binding domain"/>
    <property type="match status" value="1"/>
</dbReference>
<proteinExistence type="predicted"/>
<dbReference type="SUPFAM" id="SSF51206">
    <property type="entry name" value="cAMP-binding domain-like"/>
    <property type="match status" value="1"/>
</dbReference>
<dbReference type="InterPro" id="IPR012318">
    <property type="entry name" value="HTH_CRP"/>
</dbReference>
<dbReference type="Pfam" id="PF00027">
    <property type="entry name" value="cNMP_binding"/>
    <property type="match status" value="1"/>
</dbReference>
<keyword evidence="3" id="KW-0804">Transcription</keyword>
<dbReference type="PROSITE" id="PS51063">
    <property type="entry name" value="HTH_CRP_2"/>
    <property type="match status" value="1"/>
</dbReference>
<dbReference type="CDD" id="cd00092">
    <property type="entry name" value="HTH_CRP"/>
    <property type="match status" value="1"/>
</dbReference>
<dbReference type="CDD" id="cd00038">
    <property type="entry name" value="CAP_ED"/>
    <property type="match status" value="1"/>
</dbReference>
<evidence type="ECO:0000256" key="3">
    <source>
        <dbReference type="ARBA" id="ARBA00023163"/>
    </source>
</evidence>
<dbReference type="InterPro" id="IPR036390">
    <property type="entry name" value="WH_DNA-bd_sf"/>
</dbReference>
<dbReference type="PRINTS" id="PR00034">
    <property type="entry name" value="HTHCRP"/>
</dbReference>
<dbReference type="SMART" id="SM00419">
    <property type="entry name" value="HTH_CRP"/>
    <property type="match status" value="1"/>
</dbReference>
<sequence>MWPYTLFRKSRMVAITFTPKANSLDKLLPHAERRRCPAKSNIINAGDRSESLFLILKGSVTVLIEDDERREMIVAYLNSGDFFGELGLFEQPGHESVRSAWVRAKTECEVAEISYVAFRELTRQEPEILYALGSQMADRLRNTTRKVGDLAFLDVTGRVARTLLELCKQPDAMTHPDGMQIKITRQEIGRIVGCSREMVGRVLKALEEQSLVNVKGKTMVVYGTR</sequence>
<dbReference type="GO" id="GO:0003700">
    <property type="term" value="F:DNA-binding transcription factor activity"/>
    <property type="evidence" value="ECO:0007669"/>
    <property type="project" value="InterPro"/>
</dbReference>
<dbReference type="GO" id="GO:0003677">
    <property type="term" value="F:DNA binding"/>
    <property type="evidence" value="ECO:0007669"/>
    <property type="project" value="UniProtKB-KW"/>
</dbReference>
<gene>
    <name evidence="4" type="ORF">ALQ84_05036</name>
</gene>
<dbReference type="PANTHER" id="PTHR24567">
    <property type="entry name" value="CRP FAMILY TRANSCRIPTIONAL REGULATORY PROTEIN"/>
    <property type="match status" value="1"/>
</dbReference>
<dbReference type="Pfam" id="PF13545">
    <property type="entry name" value="HTH_Crp_2"/>
    <property type="match status" value="1"/>
</dbReference>
<dbReference type="InterPro" id="IPR036388">
    <property type="entry name" value="WH-like_DNA-bd_sf"/>
</dbReference>
<dbReference type="PROSITE" id="PS50042">
    <property type="entry name" value="CNMP_BINDING_3"/>
    <property type="match status" value="1"/>
</dbReference>
<evidence type="ECO:0000256" key="2">
    <source>
        <dbReference type="ARBA" id="ARBA00023125"/>
    </source>
</evidence>
<dbReference type="Gene3D" id="2.60.120.10">
    <property type="entry name" value="Jelly Rolls"/>
    <property type="match status" value="1"/>
</dbReference>
<dbReference type="InterPro" id="IPR018488">
    <property type="entry name" value="cNMP-bd_CS"/>
</dbReference>
<dbReference type="PROSITE" id="PS00042">
    <property type="entry name" value="HTH_CRP_1"/>
    <property type="match status" value="1"/>
</dbReference>
<dbReference type="SUPFAM" id="SSF46785">
    <property type="entry name" value="Winged helix' DNA-binding domain"/>
    <property type="match status" value="1"/>
</dbReference>
<keyword evidence="1" id="KW-0805">Transcription regulation</keyword>
<protein>
    <submittedName>
        <fullName evidence="4">Cyclic nucleotide-binding transcriptional regulator Vfr</fullName>
    </submittedName>
</protein>